<feature type="region of interest" description="Disordered" evidence="5">
    <location>
        <begin position="1"/>
        <end position="34"/>
    </location>
</feature>
<dbReference type="InterPro" id="IPR000524">
    <property type="entry name" value="Tscrpt_reg_HTH_GntR"/>
</dbReference>
<dbReference type="InterPro" id="IPR036390">
    <property type="entry name" value="WH_DNA-bd_sf"/>
</dbReference>
<dbReference type="EMBL" id="LK995494">
    <property type="protein sequence ID" value="CED91051.1"/>
    <property type="molecule type" value="Genomic_DNA"/>
</dbReference>
<name>A0A1L7RB29_9ACTO</name>
<dbReference type="PANTHER" id="PTHR46577:SF1">
    <property type="entry name" value="HTH-TYPE TRANSCRIPTIONAL REGULATORY PROTEIN GABR"/>
    <property type="match status" value="1"/>
</dbReference>
<keyword evidence="1" id="KW-0663">Pyridoxal phosphate</keyword>
<evidence type="ECO:0000313" key="7">
    <source>
        <dbReference type="EMBL" id="CED91051.1"/>
    </source>
</evidence>
<dbReference type="CDD" id="cd07377">
    <property type="entry name" value="WHTH_GntR"/>
    <property type="match status" value="1"/>
</dbReference>
<organism evidence="7">
    <name type="scientific">Actinomyces succiniciruminis</name>
    <dbReference type="NCBI Taxonomy" id="1522002"/>
    <lineage>
        <taxon>Bacteria</taxon>
        <taxon>Bacillati</taxon>
        <taxon>Actinomycetota</taxon>
        <taxon>Actinomycetes</taxon>
        <taxon>Actinomycetales</taxon>
        <taxon>Actinomycetaceae</taxon>
        <taxon>Actinomyces</taxon>
    </lineage>
</organism>
<dbReference type="InterPro" id="IPR036388">
    <property type="entry name" value="WH-like_DNA-bd_sf"/>
</dbReference>
<dbReference type="Pfam" id="PF00392">
    <property type="entry name" value="GntR"/>
    <property type="match status" value="1"/>
</dbReference>
<dbReference type="GO" id="GO:0003677">
    <property type="term" value="F:DNA binding"/>
    <property type="evidence" value="ECO:0007669"/>
    <property type="project" value="UniProtKB-KW"/>
</dbReference>
<evidence type="ECO:0000256" key="3">
    <source>
        <dbReference type="ARBA" id="ARBA00023125"/>
    </source>
</evidence>
<keyword evidence="4" id="KW-0804">Transcription</keyword>
<feature type="compositionally biased region" description="Low complexity" evidence="5">
    <location>
        <begin position="24"/>
        <end position="34"/>
    </location>
</feature>
<dbReference type="Gene3D" id="1.10.10.10">
    <property type="entry name" value="Winged helix-like DNA-binding domain superfamily/Winged helix DNA-binding domain"/>
    <property type="match status" value="1"/>
</dbReference>
<reference evidence="7" key="1">
    <citation type="submission" date="2014-07" db="EMBL/GenBank/DDBJ databases">
        <authorList>
            <person name="Zhang J.E."/>
            <person name="Yang H."/>
            <person name="Guo J."/>
            <person name="Deng Z."/>
            <person name="Luo H."/>
            <person name="Luo M."/>
            <person name="Zhao B."/>
        </authorList>
    </citation>
    <scope>NUCLEOTIDE SEQUENCE</scope>
    <source>
        <strain evidence="7">AM4</strain>
    </source>
</reference>
<sequence length="152" mass="16356">MVLPAGLPHTRGMNTPTQPPQRPPESAARPAPTPRTARLDIHLDPVSAEPVFSQICAAVSADIAAGTLPAGTRLPPTRALATQLDIAVNTVAKAYRELEVQGYIEGRGRRGTFVRDQSGVAGEREALRFVTTMHSLGMSLQDTLELVRRAWP</sequence>
<dbReference type="AlphaFoldDB" id="A0A1L7RB29"/>
<proteinExistence type="predicted"/>
<dbReference type="InterPro" id="IPR051446">
    <property type="entry name" value="HTH_trans_reg/aminotransferase"/>
</dbReference>
<keyword evidence="2" id="KW-0805">Transcription regulation</keyword>
<dbReference type="SUPFAM" id="SSF46785">
    <property type="entry name" value="Winged helix' DNA-binding domain"/>
    <property type="match status" value="1"/>
</dbReference>
<protein>
    <submittedName>
        <fullName evidence="7">GntR transcriptional regulator</fullName>
    </submittedName>
</protein>
<gene>
    <name evidence="7" type="ORF">AAM4_1219</name>
</gene>
<feature type="domain" description="HTH gntR-type" evidence="6">
    <location>
        <begin position="49"/>
        <end position="117"/>
    </location>
</feature>
<evidence type="ECO:0000256" key="4">
    <source>
        <dbReference type="ARBA" id="ARBA00023163"/>
    </source>
</evidence>
<evidence type="ECO:0000256" key="5">
    <source>
        <dbReference type="SAM" id="MobiDB-lite"/>
    </source>
</evidence>
<dbReference type="GO" id="GO:0003700">
    <property type="term" value="F:DNA-binding transcription factor activity"/>
    <property type="evidence" value="ECO:0007669"/>
    <property type="project" value="InterPro"/>
</dbReference>
<dbReference type="PROSITE" id="PS50949">
    <property type="entry name" value="HTH_GNTR"/>
    <property type="match status" value="1"/>
</dbReference>
<keyword evidence="3" id="KW-0238">DNA-binding</keyword>
<evidence type="ECO:0000259" key="6">
    <source>
        <dbReference type="PROSITE" id="PS50949"/>
    </source>
</evidence>
<evidence type="ECO:0000256" key="2">
    <source>
        <dbReference type="ARBA" id="ARBA00023015"/>
    </source>
</evidence>
<evidence type="ECO:0000256" key="1">
    <source>
        <dbReference type="ARBA" id="ARBA00022898"/>
    </source>
</evidence>
<accession>A0A1L7RB29</accession>
<dbReference type="SMART" id="SM00345">
    <property type="entry name" value="HTH_GNTR"/>
    <property type="match status" value="1"/>
</dbReference>
<dbReference type="PANTHER" id="PTHR46577">
    <property type="entry name" value="HTH-TYPE TRANSCRIPTIONAL REGULATORY PROTEIN GABR"/>
    <property type="match status" value="1"/>
</dbReference>